<evidence type="ECO:0000313" key="1">
    <source>
        <dbReference type="EMBL" id="CAL8135726.1"/>
    </source>
</evidence>
<gene>
    <name evidence="1" type="ORF">ODALV1_LOCUS26111</name>
</gene>
<dbReference type="Gene3D" id="3.10.10.10">
    <property type="entry name" value="HIV Type 1 Reverse Transcriptase, subunit A, domain 1"/>
    <property type="match status" value="1"/>
</dbReference>
<evidence type="ECO:0000313" key="2">
    <source>
        <dbReference type="Proteomes" id="UP001642540"/>
    </source>
</evidence>
<protein>
    <submittedName>
        <fullName evidence="1">Uncharacterized protein</fullName>
    </submittedName>
</protein>
<dbReference type="EMBL" id="CAXLJM020000109">
    <property type="protein sequence ID" value="CAL8135726.1"/>
    <property type="molecule type" value="Genomic_DNA"/>
</dbReference>
<comment type="caution">
    <text evidence="1">The sequence shown here is derived from an EMBL/GenBank/DDBJ whole genome shotgun (WGS) entry which is preliminary data.</text>
</comment>
<accession>A0ABP1RU95</accession>
<dbReference type="SUPFAM" id="SSF56672">
    <property type="entry name" value="DNA/RNA polymerases"/>
    <property type="match status" value="1"/>
</dbReference>
<organism evidence="1 2">
    <name type="scientific">Orchesella dallaii</name>
    <dbReference type="NCBI Taxonomy" id="48710"/>
    <lineage>
        <taxon>Eukaryota</taxon>
        <taxon>Metazoa</taxon>
        <taxon>Ecdysozoa</taxon>
        <taxon>Arthropoda</taxon>
        <taxon>Hexapoda</taxon>
        <taxon>Collembola</taxon>
        <taxon>Entomobryomorpha</taxon>
        <taxon>Entomobryoidea</taxon>
        <taxon>Orchesellidae</taxon>
        <taxon>Orchesellinae</taxon>
        <taxon>Orchesella</taxon>
    </lineage>
</organism>
<dbReference type="InterPro" id="IPR043502">
    <property type="entry name" value="DNA/RNA_pol_sf"/>
</dbReference>
<proteinExistence type="predicted"/>
<dbReference type="Proteomes" id="UP001642540">
    <property type="component" value="Unassembled WGS sequence"/>
</dbReference>
<keyword evidence="2" id="KW-1185">Reference proteome</keyword>
<sequence>MWKPTINRLRRKRASIKRYRMEQLTLRCGEKNVGLWPTIDSQNQHPTFCPLLNKPSRVYVTPTKRNDAIIKYGIVINPAQGCFYFNENPNQTFSLGDIYQKLVFVVELQSTSQRNTDAYDDRLLKLIDKFPSVCRTDGTIGQTNVLAHKIELLKNETIKERPRIFTGIEASEIEKQCQDLLKHGLIRHSMSPYGFNIVLDRKGDDILSRMPVDSIVDEPDQLEDSPEEMYTPVFLLTYFENVLEKIKLEQRNDPEISEKVSSLNNSRLDNGTRPSDSKYVIKNEVLCRKILPFPKEKNSSTLDLKLAMKKTIVAEPKGDRSDSEIVIVPPVSEVNSSFSDLNGNRDINSVQEPVAADLGNGSTNSREIYDIVPVVPYSLRNEIMEYFHSYPEFGHFVKTMSKAFDDIRKFLKEKDGRPTEKFKLFTKEGHFNIFARVMLFRRNAAKLRDLNPNLVLLPKDVIWLCITKPCNIKMLEAVMPSLSDWQVICKQGLVDAIATGKSTTWDENLAHKNTVHYVTVDSWSDDDSDFEHDYDVYLPDTNVQERVYTPTTNAENDAQNNEQERAFNAPSTSTSCINNNDNSSEISTIDCQILNEYAINKLANDSDCNENITDDNMNDSGLCDMIMGSAHNEVENVNRNVEENDGIVIAIENEQVELANPINRNCEESIEIVPPMNENRFDRVVNFHDVREHDLMHHWKEIRTSKMWKPTINRLRRKRASIKRYRMEQLTLRCGEKNVGLWPY</sequence>
<name>A0ABP1RU95_9HEXA</name>
<reference evidence="1 2" key="1">
    <citation type="submission" date="2024-08" db="EMBL/GenBank/DDBJ databases">
        <authorList>
            <person name="Cucini C."/>
            <person name="Frati F."/>
        </authorList>
    </citation>
    <scope>NUCLEOTIDE SEQUENCE [LARGE SCALE GENOMIC DNA]</scope>
</reference>